<dbReference type="GeneID" id="30175789"/>
<organism evidence="3">
    <name type="scientific">Kwoniella pini CBS 10737</name>
    <dbReference type="NCBI Taxonomy" id="1296096"/>
    <lineage>
        <taxon>Eukaryota</taxon>
        <taxon>Fungi</taxon>
        <taxon>Dikarya</taxon>
        <taxon>Basidiomycota</taxon>
        <taxon>Agaricomycotina</taxon>
        <taxon>Tremellomycetes</taxon>
        <taxon>Tremellales</taxon>
        <taxon>Cryptococcaceae</taxon>
        <taxon>Kwoniella</taxon>
    </lineage>
</organism>
<feature type="region of interest" description="Disordered" evidence="1">
    <location>
        <begin position="114"/>
        <end position="143"/>
    </location>
</feature>
<dbReference type="RefSeq" id="XP_019007786.1">
    <property type="nucleotide sequence ID" value="XM_019159114.1"/>
</dbReference>
<feature type="chain" id="PRO_5008628106" evidence="2">
    <location>
        <begin position="19"/>
        <end position="212"/>
    </location>
</feature>
<evidence type="ECO:0000313" key="4">
    <source>
        <dbReference type="EMBL" id="WWC72727.1"/>
    </source>
</evidence>
<accession>A0A1B9HTH5</accession>
<dbReference type="AlphaFoldDB" id="A0A1B9HTH5"/>
<evidence type="ECO:0000256" key="2">
    <source>
        <dbReference type="SAM" id="SignalP"/>
    </source>
</evidence>
<name>A0A1B9HTH5_9TREE</name>
<reference evidence="3" key="3">
    <citation type="submission" date="2016-07" db="EMBL/GenBank/DDBJ databases">
        <title>Evolution of pathogenesis and genome organization in the Tremellales.</title>
        <authorList>
            <person name="Cuomo C."/>
            <person name="Litvintseva A."/>
            <person name="Heitman J."/>
            <person name="Chen Y."/>
            <person name="Sun S."/>
            <person name="Springer D."/>
            <person name="Dromer F."/>
            <person name="Young S."/>
            <person name="Zeng Q."/>
            <person name="Chapman S."/>
            <person name="Gujja S."/>
            <person name="Saif S."/>
            <person name="Birren B."/>
        </authorList>
    </citation>
    <scope>NUCLEOTIDE SEQUENCE</scope>
    <source>
        <strain evidence="3">CBS 10737</strain>
    </source>
</reference>
<evidence type="ECO:0000256" key="1">
    <source>
        <dbReference type="SAM" id="MobiDB-lite"/>
    </source>
</evidence>
<dbReference type="EMBL" id="KI894016">
    <property type="protein sequence ID" value="OCF46567.1"/>
    <property type="molecule type" value="Genomic_DNA"/>
</dbReference>
<dbReference type="Proteomes" id="UP000094020">
    <property type="component" value="Chromosome 9"/>
</dbReference>
<evidence type="ECO:0000313" key="5">
    <source>
        <dbReference type="Proteomes" id="UP000094020"/>
    </source>
</evidence>
<gene>
    <name evidence="3" type="ORF">I206_07420</name>
    <name evidence="4" type="ORF">I206_106691</name>
</gene>
<reference evidence="3" key="1">
    <citation type="submission" date="2013-07" db="EMBL/GenBank/DDBJ databases">
        <title>The Genome Sequence of Cryptococcus pinus CBS10737.</title>
        <authorList>
            <consortium name="The Broad Institute Genome Sequencing Platform"/>
            <person name="Cuomo C."/>
            <person name="Litvintseva A."/>
            <person name="Chen Y."/>
            <person name="Heitman J."/>
            <person name="Sun S."/>
            <person name="Springer D."/>
            <person name="Dromer F."/>
            <person name="Young S.K."/>
            <person name="Zeng Q."/>
            <person name="Gargeya S."/>
            <person name="Fitzgerald M."/>
            <person name="Abouelleil A."/>
            <person name="Alvarado L."/>
            <person name="Berlin A.M."/>
            <person name="Chapman S.B."/>
            <person name="Dewar J."/>
            <person name="Goldberg J."/>
            <person name="Griggs A."/>
            <person name="Gujja S."/>
            <person name="Hansen M."/>
            <person name="Howarth C."/>
            <person name="Imamovic A."/>
            <person name="Larimer J."/>
            <person name="McCowan C."/>
            <person name="Murphy C."/>
            <person name="Pearson M."/>
            <person name="Priest M."/>
            <person name="Roberts A."/>
            <person name="Saif S."/>
            <person name="Shea T."/>
            <person name="Sykes S."/>
            <person name="Wortman J."/>
            <person name="Nusbaum C."/>
            <person name="Birren B."/>
        </authorList>
    </citation>
    <scope>NUCLEOTIDE SEQUENCE [LARGE SCALE GENOMIC DNA]</scope>
    <source>
        <strain evidence="3">CBS 10737</strain>
    </source>
</reference>
<dbReference type="OrthoDB" id="2565085at2759"/>
<dbReference type="EMBL" id="CP144527">
    <property type="protein sequence ID" value="WWC72727.1"/>
    <property type="molecule type" value="Genomic_DNA"/>
</dbReference>
<proteinExistence type="predicted"/>
<feature type="compositionally biased region" description="Low complexity" evidence="1">
    <location>
        <begin position="120"/>
        <end position="140"/>
    </location>
</feature>
<dbReference type="KEGG" id="kpin:30175789"/>
<feature type="signal peptide" evidence="2">
    <location>
        <begin position="1"/>
        <end position="18"/>
    </location>
</feature>
<reference evidence="4" key="2">
    <citation type="submission" date="2013-07" db="EMBL/GenBank/DDBJ databases">
        <authorList>
            <consortium name="The Broad Institute Genome Sequencing Platform"/>
            <person name="Cuomo C."/>
            <person name="Litvintseva A."/>
            <person name="Chen Y."/>
            <person name="Heitman J."/>
            <person name="Sun S."/>
            <person name="Springer D."/>
            <person name="Dromer F."/>
            <person name="Young S.K."/>
            <person name="Zeng Q."/>
            <person name="Gargeya S."/>
            <person name="Fitzgerald M."/>
            <person name="Abouelleil A."/>
            <person name="Alvarado L."/>
            <person name="Berlin A.M."/>
            <person name="Chapman S.B."/>
            <person name="Dewar J."/>
            <person name="Goldberg J."/>
            <person name="Griggs A."/>
            <person name="Gujja S."/>
            <person name="Hansen M."/>
            <person name="Howarth C."/>
            <person name="Imamovic A."/>
            <person name="Larimer J."/>
            <person name="McCowan C."/>
            <person name="Murphy C."/>
            <person name="Pearson M."/>
            <person name="Priest M."/>
            <person name="Roberts A."/>
            <person name="Saif S."/>
            <person name="Shea T."/>
            <person name="Sykes S."/>
            <person name="Wortman J."/>
            <person name="Nusbaum C."/>
            <person name="Birren B."/>
        </authorList>
    </citation>
    <scope>NUCLEOTIDE SEQUENCE</scope>
    <source>
        <strain evidence="4">CBS 10737</strain>
    </source>
</reference>
<evidence type="ECO:0000313" key="3">
    <source>
        <dbReference type="EMBL" id="OCF46567.1"/>
    </source>
</evidence>
<keyword evidence="2" id="KW-0732">Signal</keyword>
<sequence length="212" mass="22195">MKFFAVVASLAAIVGTQASPIFGFGNLFHHPNASTSASASASAAPSFSANATRSAQFPSYTGRFNLTQVLEQHHVDLSNLRGLNVTQLLGQFGIHLPAGFDLDSLIGELEDKFDHHHNSTKPSGHSSTKPSSTRSFSKPTYTSRFPIKPSKSSSVSLTSATSSVSTFVPSSISSESFSFPSANASDIISLPVISSFASASTSDIISTSSVSE</sequence>
<protein>
    <submittedName>
        <fullName evidence="3">Uncharacterized protein</fullName>
    </submittedName>
</protein>
<reference evidence="4" key="4">
    <citation type="submission" date="2024-02" db="EMBL/GenBank/DDBJ databases">
        <title>Comparative genomics of Cryptococcus and Kwoniella reveals pathogenesis evolution and contrasting modes of karyotype evolution via chromosome fusion or intercentromeric recombination.</title>
        <authorList>
            <person name="Coelho M.A."/>
            <person name="David-Palma M."/>
            <person name="Shea T."/>
            <person name="Bowers K."/>
            <person name="McGinley-Smith S."/>
            <person name="Mohammad A.W."/>
            <person name="Gnirke A."/>
            <person name="Yurkov A.M."/>
            <person name="Nowrousian M."/>
            <person name="Sun S."/>
            <person name="Cuomo C.A."/>
            <person name="Heitman J."/>
        </authorList>
    </citation>
    <scope>NUCLEOTIDE SEQUENCE</scope>
    <source>
        <strain evidence="4">CBS 10737</strain>
    </source>
</reference>
<keyword evidence="5" id="KW-1185">Reference proteome</keyword>